<sequence>MKKKKNGQLKRKRESKEKITRTRDPLPLIHLSHRCLKA</sequence>
<name>A0A7J9CDC4_GOSGO</name>
<reference evidence="2 3" key="1">
    <citation type="journal article" date="2019" name="Genome Biol. Evol.">
        <title>Insights into the evolution of the New World diploid cottons (Gossypium, subgenus Houzingenia) based on genome sequencing.</title>
        <authorList>
            <person name="Grover C.E."/>
            <person name="Arick M.A. 2nd"/>
            <person name="Thrash A."/>
            <person name="Conover J.L."/>
            <person name="Sanders W.S."/>
            <person name="Peterson D.G."/>
            <person name="Frelichowski J.E."/>
            <person name="Scheffler J.A."/>
            <person name="Scheffler B.E."/>
            <person name="Wendel J.F."/>
        </authorList>
    </citation>
    <scope>NUCLEOTIDE SEQUENCE [LARGE SCALE GENOMIC DNA]</scope>
    <source>
        <strain evidence="2">5</strain>
        <tissue evidence="2">Leaf</tissue>
    </source>
</reference>
<feature type="compositionally biased region" description="Basic residues" evidence="1">
    <location>
        <begin position="1"/>
        <end position="13"/>
    </location>
</feature>
<dbReference type="Proteomes" id="UP000593579">
    <property type="component" value="Unassembled WGS sequence"/>
</dbReference>
<evidence type="ECO:0000313" key="3">
    <source>
        <dbReference type="Proteomes" id="UP000593579"/>
    </source>
</evidence>
<evidence type="ECO:0000313" key="2">
    <source>
        <dbReference type="EMBL" id="MBA0746540.1"/>
    </source>
</evidence>
<gene>
    <name evidence="2" type="ORF">Gogos_009048</name>
</gene>
<proteinExistence type="predicted"/>
<dbReference type="AlphaFoldDB" id="A0A7J9CDC4"/>
<feature type="compositionally biased region" description="Basic and acidic residues" evidence="1">
    <location>
        <begin position="14"/>
        <end position="24"/>
    </location>
</feature>
<keyword evidence="3" id="KW-1185">Reference proteome</keyword>
<evidence type="ECO:0000256" key="1">
    <source>
        <dbReference type="SAM" id="MobiDB-lite"/>
    </source>
</evidence>
<protein>
    <submittedName>
        <fullName evidence="2">Uncharacterized protein</fullName>
    </submittedName>
</protein>
<comment type="caution">
    <text evidence="2">The sequence shown here is derived from an EMBL/GenBank/DDBJ whole genome shotgun (WGS) entry which is preliminary data.</text>
</comment>
<accession>A0A7J9CDC4</accession>
<organism evidence="2 3">
    <name type="scientific">Gossypium gossypioides</name>
    <name type="common">Mexican cotton</name>
    <name type="synonym">Selera gossypioides</name>
    <dbReference type="NCBI Taxonomy" id="34282"/>
    <lineage>
        <taxon>Eukaryota</taxon>
        <taxon>Viridiplantae</taxon>
        <taxon>Streptophyta</taxon>
        <taxon>Embryophyta</taxon>
        <taxon>Tracheophyta</taxon>
        <taxon>Spermatophyta</taxon>
        <taxon>Magnoliopsida</taxon>
        <taxon>eudicotyledons</taxon>
        <taxon>Gunneridae</taxon>
        <taxon>Pentapetalae</taxon>
        <taxon>rosids</taxon>
        <taxon>malvids</taxon>
        <taxon>Malvales</taxon>
        <taxon>Malvaceae</taxon>
        <taxon>Malvoideae</taxon>
        <taxon>Gossypium</taxon>
    </lineage>
</organism>
<dbReference type="EMBL" id="JABEZY010000009">
    <property type="protein sequence ID" value="MBA0746540.1"/>
    <property type="molecule type" value="Genomic_DNA"/>
</dbReference>
<feature type="region of interest" description="Disordered" evidence="1">
    <location>
        <begin position="1"/>
        <end position="26"/>
    </location>
</feature>